<name>A0A3D9XHQ8_PARVE</name>
<dbReference type="InterPro" id="IPR017927">
    <property type="entry name" value="FAD-bd_FR_type"/>
</dbReference>
<dbReference type="Gene3D" id="3.40.50.80">
    <property type="entry name" value="Nucleotide-binding domain of ferredoxin-NADP reductase (FNR) module"/>
    <property type="match status" value="1"/>
</dbReference>
<dbReference type="PANTHER" id="PTHR30157:SF0">
    <property type="entry name" value="NADPH-DEPENDENT FERRIC-CHELATE REDUCTASE"/>
    <property type="match status" value="1"/>
</dbReference>
<dbReference type="PANTHER" id="PTHR30157">
    <property type="entry name" value="FERRIC REDUCTASE, NADPH-DEPENDENT"/>
    <property type="match status" value="1"/>
</dbReference>
<evidence type="ECO:0000313" key="3">
    <source>
        <dbReference type="EMBL" id="REF70047.1"/>
    </source>
</evidence>
<dbReference type="SUPFAM" id="SSF63380">
    <property type="entry name" value="Riboflavin synthase domain-like"/>
    <property type="match status" value="1"/>
</dbReference>
<comment type="caution">
    <text evidence="3">The sequence shown here is derived from an EMBL/GenBank/DDBJ whole genome shotgun (WGS) entry which is preliminary data.</text>
</comment>
<organism evidence="3 4">
    <name type="scientific">Paracoccus versutus</name>
    <name type="common">Thiobacillus versutus</name>
    <dbReference type="NCBI Taxonomy" id="34007"/>
    <lineage>
        <taxon>Bacteria</taxon>
        <taxon>Pseudomonadati</taxon>
        <taxon>Pseudomonadota</taxon>
        <taxon>Alphaproteobacteria</taxon>
        <taxon>Rhodobacterales</taxon>
        <taxon>Paracoccaceae</taxon>
        <taxon>Paracoccus</taxon>
    </lineage>
</organism>
<dbReference type="RefSeq" id="WP_116222128.1">
    <property type="nucleotide sequence ID" value="NZ_CP038197.1"/>
</dbReference>
<evidence type="ECO:0000259" key="2">
    <source>
        <dbReference type="PROSITE" id="PS51384"/>
    </source>
</evidence>
<gene>
    <name evidence="3" type="ORF">BDD41_2766</name>
</gene>
<evidence type="ECO:0000313" key="4">
    <source>
        <dbReference type="Proteomes" id="UP000256941"/>
    </source>
</evidence>
<protein>
    <submittedName>
        <fullName evidence="3">NADPH-dependent ferric siderophore reductase</fullName>
    </submittedName>
</protein>
<sequence>MRITPLPEFQSEALLPGQDFAPIERLIRDEAQEHGLELHTGHGRSIWCQVEMGEFGAKRRGDGVLVFARAHRAEWLGAMQQAISEHLGQHLPAAAAALRWPSAADAGKPPGNFSLAEVVGVEPLCPDFLRVRLAAPNLHRLATEDSLHFRLVLPQPGDDAPEWPRLGANGQILWPRGDKALHRPVYTVRRIDADAGWLELDVFDHPGGRAAHWAQSARPGARIGLLGPSGGGIPQAAQLMLAGDETAWPAMARILESRAGSARGQVFLLGARPGYPLPRPAGFRICHLPGGTAALCALLRDEPPLPGSYLWAAAEKSEIAALRALLLETLGHDRAQSHLAAYWSA</sequence>
<dbReference type="InterPro" id="IPR039261">
    <property type="entry name" value="FNR_nucleotide-bd"/>
</dbReference>
<dbReference type="Gene3D" id="2.40.30.10">
    <property type="entry name" value="Translation factors"/>
    <property type="match status" value="1"/>
</dbReference>
<dbReference type="EMBL" id="QTUJ01000002">
    <property type="protein sequence ID" value="REF70047.1"/>
    <property type="molecule type" value="Genomic_DNA"/>
</dbReference>
<dbReference type="AlphaFoldDB" id="A0A3D9XHQ8"/>
<feature type="domain" description="FAD-binding FR-type" evidence="2">
    <location>
        <begin position="111"/>
        <end position="235"/>
    </location>
</feature>
<dbReference type="InterPro" id="IPR013113">
    <property type="entry name" value="SIP_FAD-bd"/>
</dbReference>
<dbReference type="Pfam" id="PF08021">
    <property type="entry name" value="FAD_binding_9"/>
    <property type="match status" value="1"/>
</dbReference>
<dbReference type="Proteomes" id="UP000256941">
    <property type="component" value="Unassembled WGS sequence"/>
</dbReference>
<proteinExistence type="inferred from homology"/>
<dbReference type="GO" id="GO:0016491">
    <property type="term" value="F:oxidoreductase activity"/>
    <property type="evidence" value="ECO:0007669"/>
    <property type="project" value="InterPro"/>
</dbReference>
<dbReference type="InterPro" id="IPR007037">
    <property type="entry name" value="SIP_rossman_dom"/>
</dbReference>
<dbReference type="Pfam" id="PF04954">
    <property type="entry name" value="SIP"/>
    <property type="match status" value="1"/>
</dbReference>
<accession>A0A3D9XHQ8</accession>
<dbReference type="InterPro" id="IPR017938">
    <property type="entry name" value="Riboflavin_synthase-like_b-brl"/>
</dbReference>
<evidence type="ECO:0000256" key="1">
    <source>
        <dbReference type="ARBA" id="ARBA00035644"/>
    </source>
</evidence>
<dbReference type="InterPro" id="IPR039374">
    <property type="entry name" value="SIP_fam"/>
</dbReference>
<dbReference type="PROSITE" id="PS51384">
    <property type="entry name" value="FAD_FR"/>
    <property type="match status" value="1"/>
</dbReference>
<comment type="similarity">
    <text evidence="1">Belongs to the SIP oxidoreductase family.</text>
</comment>
<dbReference type="CDD" id="cd06193">
    <property type="entry name" value="siderophore_interacting"/>
    <property type="match status" value="1"/>
</dbReference>
<reference evidence="3 4" key="1">
    <citation type="submission" date="2018-08" db="EMBL/GenBank/DDBJ databases">
        <title>Genomic Encyclopedia of Archaeal and Bacterial Type Strains, Phase II (KMG-II): from individual species to whole genera.</title>
        <authorList>
            <person name="Goeker M."/>
        </authorList>
    </citation>
    <scope>NUCLEOTIDE SEQUENCE [LARGE SCALE GENOMIC DNA]</scope>
    <source>
        <strain evidence="3 4">DSM 17099</strain>
    </source>
</reference>